<feature type="repeat" description="WD" evidence="5">
    <location>
        <begin position="794"/>
        <end position="823"/>
    </location>
</feature>
<feature type="compositionally biased region" description="Polar residues" evidence="6">
    <location>
        <begin position="427"/>
        <end position="436"/>
    </location>
</feature>
<evidence type="ECO:0000313" key="7">
    <source>
        <dbReference type="EMBL" id="CAD7087348.1"/>
    </source>
</evidence>
<keyword evidence="1 5" id="KW-0853">WD repeat</keyword>
<feature type="compositionally biased region" description="Basic and acidic residues" evidence="6">
    <location>
        <begin position="230"/>
        <end position="245"/>
    </location>
</feature>
<dbReference type="InParanoid" id="A0A7R8UUP5"/>
<proteinExistence type="inferred from homology"/>
<dbReference type="InterPro" id="IPR019775">
    <property type="entry name" value="WD40_repeat_CS"/>
</dbReference>
<dbReference type="SMART" id="SM00320">
    <property type="entry name" value="WD40"/>
    <property type="match status" value="6"/>
</dbReference>
<dbReference type="InterPro" id="IPR036322">
    <property type="entry name" value="WD40_repeat_dom_sf"/>
</dbReference>
<dbReference type="Pfam" id="PF00400">
    <property type="entry name" value="WD40"/>
    <property type="match status" value="2"/>
</dbReference>
<feature type="compositionally biased region" description="Basic and acidic residues" evidence="6">
    <location>
        <begin position="326"/>
        <end position="364"/>
    </location>
</feature>
<sequence length="912" mass="101709">MSIVEQAVDTIKNEERIKGISTSHDDVIKVVTKEMPVEMDIDTMETTKAEKQTNGSASALKDIVDDKKGAKNDSESAKKPAEVVAEPEVEQMDVDIPTNGNGNGVKEEEETETVEDSKKETDDISGEGKTGTVAEADKKSDTKDDTDEKKDEVKKTEDKLESSGDKKEEVKPEATASEVDVKKTEGETEKSSDDVEMSEAKEEEKVEAASADDVKSEVGKDPVEEETKEDVEKENNAETTSKSEKDAEDVEMNDSESTKDFKDKDKETSDGNKENSINSVENNKNDEAKVKINSNDIKETSDIEKPVENKENTEESSDNKVPSENLEEKGQEKIDEKTKSTEDEEMNGVKETEQKDSDEQKDATDSVIPADKCATSNSEEHKEKPSEKEEPKEVPNSEEASKEVKVVDEANENEKHIEIPQKEDTSKTTANGSIENSVEEKIPDDKGENCTSEEKKCDKEKESSNEVKEDTTSATNDDQEQPSEGDQEMAEAKPDDEVPAKDEQITDEDPVSQTMYVDENTHFDSGKIVELSRMSWSSTREKQQYVRGCLWSPDGTCILTAVNLDGMHVINLATELYSKESVSFDRPLDQLESVIHVKEGGTVYDYSWYPFMNSTMPETCCWISSRQHCPIQLWDGFTGDLRGSYRGYDNVDEVEAAFSVTFTSDAEKIIGGYKKTLKIFDTKSPGREYSVIPIKQPCSCFAVSETQSNIIATGSWNSAINLYDLRTPKLGSLVTLEEHSGGVTFLKFTANGDSLFSGARKDNKLLEWDMRNFSKPIRRLQRTVKTNQRIYFDLSPGEKWLVSGDTDGLVRIWDLKSESDTEDFTFGLHEDCCNGVSFHPSRPMLATCSGQYHFPKDADGCEPNKQEQIYENSLVFWWIGKSSDGNEEGTVENPVPSKEKGGEADTDEKMEA</sequence>
<name>A0A7R8UUP5_HERIL</name>
<feature type="compositionally biased region" description="Basic and acidic residues" evidence="6">
    <location>
        <begin position="490"/>
        <end position="504"/>
    </location>
</feature>
<dbReference type="PROSITE" id="PS00678">
    <property type="entry name" value="WD_REPEATS_1"/>
    <property type="match status" value="1"/>
</dbReference>
<dbReference type="GO" id="GO:0003723">
    <property type="term" value="F:RNA binding"/>
    <property type="evidence" value="ECO:0007669"/>
    <property type="project" value="TreeGrafter"/>
</dbReference>
<feature type="compositionally biased region" description="Basic and acidic residues" evidence="6">
    <location>
        <begin position="897"/>
        <end position="912"/>
    </location>
</feature>
<keyword evidence="2" id="KW-0677">Repeat</keyword>
<dbReference type="InterPro" id="IPR051150">
    <property type="entry name" value="SWT21/TCAB1_mRNA_Telomere"/>
</dbReference>
<dbReference type="AlphaFoldDB" id="A0A7R8UUP5"/>
<dbReference type="Gene3D" id="2.130.10.10">
    <property type="entry name" value="YVTN repeat-like/Quinoprotein amine dehydrogenase"/>
    <property type="match status" value="2"/>
</dbReference>
<dbReference type="GO" id="GO:0015030">
    <property type="term" value="C:Cajal body"/>
    <property type="evidence" value="ECO:0007669"/>
    <property type="project" value="TreeGrafter"/>
</dbReference>
<dbReference type="InterPro" id="IPR015943">
    <property type="entry name" value="WD40/YVTN_repeat-like_dom_sf"/>
</dbReference>
<feature type="compositionally biased region" description="Basic and acidic residues" evidence="6">
    <location>
        <begin position="256"/>
        <end position="273"/>
    </location>
</feature>
<feature type="compositionally biased region" description="Basic and acidic residues" evidence="6">
    <location>
        <begin position="135"/>
        <end position="172"/>
    </location>
</feature>
<feature type="region of interest" description="Disordered" evidence="6">
    <location>
        <begin position="47"/>
        <end position="512"/>
    </location>
</feature>
<dbReference type="GO" id="GO:0030576">
    <property type="term" value="P:Cajal body organization"/>
    <property type="evidence" value="ECO:0007669"/>
    <property type="project" value="TreeGrafter"/>
</dbReference>
<dbReference type="PANTHER" id="PTHR13211">
    <property type="entry name" value="TELOMERASE CAJAL BODY PROTEIN 1"/>
    <property type="match status" value="1"/>
</dbReference>
<comment type="similarity">
    <text evidence="3">Belongs to the TCAB1 family.</text>
</comment>
<evidence type="ECO:0000256" key="5">
    <source>
        <dbReference type="PROSITE-ProRule" id="PRU00221"/>
    </source>
</evidence>
<feature type="compositionally biased region" description="Basic and acidic residues" evidence="6">
    <location>
        <begin position="62"/>
        <end position="81"/>
    </location>
</feature>
<dbReference type="PANTHER" id="PTHR13211:SF0">
    <property type="entry name" value="TELOMERASE CAJAL BODY PROTEIN 1"/>
    <property type="match status" value="1"/>
</dbReference>
<gene>
    <name evidence="7" type="ORF">HERILL_LOCUS10064</name>
</gene>
<feature type="compositionally biased region" description="Basic and acidic residues" evidence="6">
    <location>
        <begin position="283"/>
        <end position="313"/>
    </location>
</feature>
<evidence type="ECO:0000256" key="3">
    <source>
        <dbReference type="ARBA" id="ARBA00038279"/>
    </source>
</evidence>
<dbReference type="EMBL" id="LR899012">
    <property type="protein sequence ID" value="CAD7087348.1"/>
    <property type="molecule type" value="Genomic_DNA"/>
</dbReference>
<evidence type="ECO:0000256" key="4">
    <source>
        <dbReference type="ARBA" id="ARBA00041558"/>
    </source>
</evidence>
<dbReference type="SUPFAM" id="SSF50978">
    <property type="entry name" value="WD40 repeat-like"/>
    <property type="match status" value="1"/>
</dbReference>
<evidence type="ECO:0000256" key="2">
    <source>
        <dbReference type="ARBA" id="ARBA00022737"/>
    </source>
</evidence>
<dbReference type="OrthoDB" id="239865at2759"/>
<keyword evidence="8" id="KW-1185">Reference proteome</keyword>
<accession>A0A7R8UUP5</accession>
<dbReference type="PROSITE" id="PS50082">
    <property type="entry name" value="WD_REPEATS_2"/>
    <property type="match status" value="1"/>
</dbReference>
<organism evidence="7 8">
    <name type="scientific">Hermetia illucens</name>
    <name type="common">Black soldier fly</name>
    <dbReference type="NCBI Taxonomy" id="343691"/>
    <lineage>
        <taxon>Eukaryota</taxon>
        <taxon>Metazoa</taxon>
        <taxon>Ecdysozoa</taxon>
        <taxon>Arthropoda</taxon>
        <taxon>Hexapoda</taxon>
        <taxon>Insecta</taxon>
        <taxon>Pterygota</taxon>
        <taxon>Neoptera</taxon>
        <taxon>Endopterygota</taxon>
        <taxon>Diptera</taxon>
        <taxon>Brachycera</taxon>
        <taxon>Stratiomyomorpha</taxon>
        <taxon>Stratiomyidae</taxon>
        <taxon>Hermetiinae</taxon>
        <taxon>Hermetia</taxon>
    </lineage>
</organism>
<evidence type="ECO:0000256" key="1">
    <source>
        <dbReference type="ARBA" id="ARBA00022574"/>
    </source>
</evidence>
<evidence type="ECO:0000313" key="8">
    <source>
        <dbReference type="Proteomes" id="UP000594454"/>
    </source>
</evidence>
<feature type="compositionally biased region" description="Basic and acidic residues" evidence="6">
    <location>
        <begin position="378"/>
        <end position="426"/>
    </location>
</feature>
<reference evidence="7 8" key="1">
    <citation type="submission" date="2020-11" db="EMBL/GenBank/DDBJ databases">
        <authorList>
            <person name="Wallbank WR R."/>
            <person name="Pardo Diaz C."/>
            <person name="Kozak K."/>
            <person name="Martin S."/>
            <person name="Jiggins C."/>
            <person name="Moest M."/>
            <person name="Warren A I."/>
            <person name="Generalovic N T."/>
            <person name="Byers J.R.P. K."/>
            <person name="Montejo-Kovacevich G."/>
            <person name="Yen C E."/>
        </authorList>
    </citation>
    <scope>NUCLEOTIDE SEQUENCE [LARGE SCALE GENOMIC DNA]</scope>
</reference>
<evidence type="ECO:0000256" key="6">
    <source>
        <dbReference type="SAM" id="MobiDB-lite"/>
    </source>
</evidence>
<feature type="compositionally biased region" description="Basic and acidic residues" evidence="6">
    <location>
        <begin position="179"/>
        <end position="222"/>
    </location>
</feature>
<feature type="compositionally biased region" description="Acidic residues" evidence="6">
    <location>
        <begin position="477"/>
        <end position="489"/>
    </location>
</feature>
<feature type="region of interest" description="Disordered" evidence="6">
    <location>
        <begin position="883"/>
        <end position="912"/>
    </location>
</feature>
<protein>
    <recommendedName>
        <fullName evidence="4">WD repeat-containing protein 79</fullName>
    </recommendedName>
</protein>
<dbReference type="InterPro" id="IPR001680">
    <property type="entry name" value="WD40_rpt"/>
</dbReference>
<dbReference type="Proteomes" id="UP000594454">
    <property type="component" value="Chromosome 4"/>
</dbReference>
<feature type="compositionally biased region" description="Basic and acidic residues" evidence="6">
    <location>
        <begin position="438"/>
        <end position="471"/>
    </location>
</feature>